<protein>
    <recommendedName>
        <fullName evidence="2">Enoyl reductase (ER) domain-containing protein</fullName>
    </recommendedName>
</protein>
<dbReference type="Gene3D" id="3.90.180.10">
    <property type="entry name" value="Medium-chain alcohol dehydrogenases, catalytic domain"/>
    <property type="match status" value="1"/>
</dbReference>
<dbReference type="GO" id="GO:0016628">
    <property type="term" value="F:oxidoreductase activity, acting on the CH-CH group of donors, NAD or NADP as acceptor"/>
    <property type="evidence" value="ECO:0007669"/>
    <property type="project" value="InterPro"/>
</dbReference>
<dbReference type="PANTHER" id="PTHR43205">
    <property type="entry name" value="PROSTAGLANDIN REDUCTASE"/>
    <property type="match status" value="1"/>
</dbReference>
<keyword evidence="1" id="KW-0560">Oxidoreductase</keyword>
<evidence type="ECO:0000256" key="1">
    <source>
        <dbReference type="ARBA" id="ARBA00023002"/>
    </source>
</evidence>
<dbReference type="AlphaFoldDB" id="A0A285VGT1"/>
<dbReference type="FunFam" id="3.40.50.720:FF:000121">
    <property type="entry name" value="Prostaglandin reductase 2"/>
    <property type="match status" value="1"/>
</dbReference>
<dbReference type="CDD" id="cd05288">
    <property type="entry name" value="PGDH"/>
    <property type="match status" value="1"/>
</dbReference>
<dbReference type="Pfam" id="PF16884">
    <property type="entry name" value="ADH_N_2"/>
    <property type="match status" value="1"/>
</dbReference>
<proteinExistence type="predicted"/>
<dbReference type="SUPFAM" id="SSF50129">
    <property type="entry name" value="GroES-like"/>
    <property type="match status" value="1"/>
</dbReference>
<dbReference type="InterPro" id="IPR020843">
    <property type="entry name" value="ER"/>
</dbReference>
<evidence type="ECO:0000313" key="3">
    <source>
        <dbReference type="EMBL" id="SOC53292.1"/>
    </source>
</evidence>
<dbReference type="EMBL" id="OBQI01000008">
    <property type="protein sequence ID" value="SOC53292.1"/>
    <property type="molecule type" value="Genomic_DNA"/>
</dbReference>
<dbReference type="Pfam" id="PF00107">
    <property type="entry name" value="ADH_zinc_N"/>
    <property type="match status" value="1"/>
</dbReference>
<accession>A0A285VGT1</accession>
<dbReference type="Gene3D" id="3.40.50.720">
    <property type="entry name" value="NAD(P)-binding Rossmann-like Domain"/>
    <property type="match status" value="1"/>
</dbReference>
<organism evidence="3 4">
    <name type="scientific">Blastococcus aggregatus</name>
    <dbReference type="NCBI Taxonomy" id="38502"/>
    <lineage>
        <taxon>Bacteria</taxon>
        <taxon>Bacillati</taxon>
        <taxon>Actinomycetota</taxon>
        <taxon>Actinomycetes</taxon>
        <taxon>Geodermatophilales</taxon>
        <taxon>Geodermatophilaceae</taxon>
        <taxon>Blastococcus</taxon>
    </lineage>
</organism>
<evidence type="ECO:0000313" key="4">
    <source>
        <dbReference type="Proteomes" id="UP000219435"/>
    </source>
</evidence>
<evidence type="ECO:0000259" key="2">
    <source>
        <dbReference type="SMART" id="SM00829"/>
    </source>
</evidence>
<dbReference type="OrthoDB" id="9805663at2"/>
<dbReference type="Proteomes" id="UP000219435">
    <property type="component" value="Unassembled WGS sequence"/>
</dbReference>
<dbReference type="InterPro" id="IPR013149">
    <property type="entry name" value="ADH-like_C"/>
</dbReference>
<name>A0A285VGT1_9ACTN</name>
<keyword evidence="4" id="KW-1185">Reference proteome</keyword>
<dbReference type="SMART" id="SM00829">
    <property type="entry name" value="PKS_ER"/>
    <property type="match status" value="1"/>
</dbReference>
<gene>
    <name evidence="3" type="ORF">SAMN05660748_4380</name>
</gene>
<dbReference type="InterPro" id="IPR041694">
    <property type="entry name" value="ADH_N_2"/>
</dbReference>
<dbReference type="SUPFAM" id="SSF51735">
    <property type="entry name" value="NAD(P)-binding Rossmann-fold domains"/>
    <property type="match status" value="1"/>
</dbReference>
<dbReference type="InterPro" id="IPR011032">
    <property type="entry name" value="GroES-like_sf"/>
</dbReference>
<feature type="domain" description="Enoyl reductase (ER)" evidence="2">
    <location>
        <begin position="20"/>
        <end position="337"/>
    </location>
</feature>
<dbReference type="InterPro" id="IPR036291">
    <property type="entry name" value="NAD(P)-bd_dom_sf"/>
</dbReference>
<reference evidence="4" key="1">
    <citation type="submission" date="2017-08" db="EMBL/GenBank/DDBJ databases">
        <authorList>
            <person name="Varghese N."/>
            <person name="Submissions S."/>
        </authorList>
    </citation>
    <scope>NUCLEOTIDE SEQUENCE [LARGE SCALE GENOMIC DNA]</scope>
    <source>
        <strain evidence="4">DSM 4725</strain>
    </source>
</reference>
<sequence length="343" mass="36300">MIDDVPLTTREWQLAARPHGEPKPEDFRLVEVEHPDPVEGQVVVRMLAMSVDPYMRGRMNAGKSYAAAWEVDETMQGGAIGRVVESHSADVPVGALVSTNAGWRDVAVLDARTVQVLPELPGIPPSYHLGVLGMPGLTAWAGLFRLAEFKAGDVVFVSGAAGAVGSIVGQLARLHGAAAVIGSAGTPEKVRWLTEELGFTAAFDYHDGPVAKLLAQAAPDGIDVYFDNVGGEHLEAAIGAFNEFGRGALCGAISSYNATEPAPGPRNMGLMVGRKLSLRGFIVSDHADMRAEFIEKVTPLVTSGELVVRETVREGLDQAVPAFLDLLRGGNTGKMIVKLADDA</sequence>
<dbReference type="PANTHER" id="PTHR43205:SF7">
    <property type="entry name" value="PROSTAGLANDIN REDUCTASE 1"/>
    <property type="match status" value="1"/>
</dbReference>
<dbReference type="InterPro" id="IPR045010">
    <property type="entry name" value="MDR_fam"/>
</dbReference>